<protein>
    <submittedName>
        <fullName evidence="2">Uncharacterized protein</fullName>
    </submittedName>
</protein>
<proteinExistence type="predicted"/>
<dbReference type="AlphaFoldDB" id="A0A0P1AZC1"/>
<dbReference type="EMBL" id="CCYD01002122">
    <property type="protein sequence ID" value="CEG46660.1"/>
    <property type="molecule type" value="Genomic_DNA"/>
</dbReference>
<keyword evidence="3" id="KW-1185">Reference proteome</keyword>
<dbReference type="Proteomes" id="UP000054928">
    <property type="component" value="Unassembled WGS sequence"/>
</dbReference>
<accession>A0A0P1AZC1</accession>
<evidence type="ECO:0000256" key="1">
    <source>
        <dbReference type="SAM" id="MobiDB-lite"/>
    </source>
</evidence>
<feature type="region of interest" description="Disordered" evidence="1">
    <location>
        <begin position="1"/>
        <end position="20"/>
    </location>
</feature>
<dbReference type="RefSeq" id="XP_024583029.1">
    <property type="nucleotide sequence ID" value="XM_024717540.1"/>
</dbReference>
<reference evidence="3" key="1">
    <citation type="submission" date="2014-09" db="EMBL/GenBank/DDBJ databases">
        <authorList>
            <person name="Sharma Rahul"/>
            <person name="Thines Marco"/>
        </authorList>
    </citation>
    <scope>NUCLEOTIDE SEQUENCE [LARGE SCALE GENOMIC DNA]</scope>
</reference>
<evidence type="ECO:0000313" key="2">
    <source>
        <dbReference type="EMBL" id="CEG46660.1"/>
    </source>
</evidence>
<name>A0A0P1AZC1_PLAHL</name>
<evidence type="ECO:0000313" key="3">
    <source>
        <dbReference type="Proteomes" id="UP000054928"/>
    </source>
</evidence>
<organism evidence="2 3">
    <name type="scientific">Plasmopara halstedii</name>
    <name type="common">Downy mildew of sunflower</name>
    <dbReference type="NCBI Taxonomy" id="4781"/>
    <lineage>
        <taxon>Eukaryota</taxon>
        <taxon>Sar</taxon>
        <taxon>Stramenopiles</taxon>
        <taxon>Oomycota</taxon>
        <taxon>Peronosporomycetes</taxon>
        <taxon>Peronosporales</taxon>
        <taxon>Peronosporaceae</taxon>
        <taxon>Plasmopara</taxon>
    </lineage>
</organism>
<dbReference type="GeneID" id="36398322"/>
<sequence length="99" mass="11306">MPVCLSAPAGKPKTKSEFTNFQQSVKRTGSALKLTRDLLVDPAVRLFRSHTREYLHVHTRPPKGVNTALEIFKCQNGQWKAHQKTQKYTVPIFSWNDVV</sequence>